<accession>A0A8J3JDR6</accession>
<feature type="chain" id="PRO_5038766389" description="F5/8 type C domain-containing protein" evidence="1">
    <location>
        <begin position="22"/>
        <end position="546"/>
    </location>
</feature>
<reference evidence="3" key="1">
    <citation type="submission" date="2021-01" db="EMBL/GenBank/DDBJ databases">
        <title>Whole genome shotgun sequence of Actinocatenispora rupis NBRC 107355.</title>
        <authorList>
            <person name="Komaki H."/>
            <person name="Tamura T."/>
        </authorList>
    </citation>
    <scope>NUCLEOTIDE SEQUENCE</scope>
    <source>
        <strain evidence="3">NBRC 107355</strain>
    </source>
</reference>
<gene>
    <name evidence="3" type="ORF">Aru02nite_57330</name>
</gene>
<protein>
    <recommendedName>
        <fullName evidence="2">F5/8 type C domain-containing protein</fullName>
    </recommendedName>
</protein>
<organism evidence="3 4">
    <name type="scientific">Actinocatenispora rupis</name>
    <dbReference type="NCBI Taxonomy" id="519421"/>
    <lineage>
        <taxon>Bacteria</taxon>
        <taxon>Bacillati</taxon>
        <taxon>Actinomycetota</taxon>
        <taxon>Actinomycetes</taxon>
        <taxon>Micromonosporales</taxon>
        <taxon>Micromonosporaceae</taxon>
        <taxon>Actinocatenispora</taxon>
    </lineage>
</organism>
<dbReference type="RefSeq" id="WP_203662804.1">
    <property type="nucleotide sequence ID" value="NZ_BAAAZM010000004.1"/>
</dbReference>
<keyword evidence="4" id="KW-1185">Reference proteome</keyword>
<dbReference type="PROSITE" id="PS50022">
    <property type="entry name" value="FA58C_3"/>
    <property type="match status" value="1"/>
</dbReference>
<dbReference type="EMBL" id="BOMB01000033">
    <property type="protein sequence ID" value="GID14844.1"/>
    <property type="molecule type" value="Genomic_DNA"/>
</dbReference>
<dbReference type="InterPro" id="IPR000421">
    <property type="entry name" value="FA58C"/>
</dbReference>
<feature type="domain" description="F5/8 type C" evidence="2">
    <location>
        <begin position="395"/>
        <end position="546"/>
    </location>
</feature>
<sequence>MRVRSLLPTAAVAVGALLATAGVAAVHHGLSTSDSGTPRILVAEANLQDAVRPADARDTADLDTFAARLASATPYAPDAVLLTEILGPGAERVASRLSATTGHRYTVAVAGGDTAFRPDGSVRENAILLNTDTMRATDTAGFHRVQDEDQAYVLAERRGSAVTVPLVAAHPAGDPAAAASALGSFVDSTFPAAADRITVLGGDFRVGRCAVSGDDQPAGCDPAAYWAGLTGARGFTDATYETSGAERHPYSTYLFARGKPVRSAVDTGYAPDPSCKPAYDAGRSASAPAACRGTYYADKPFSWAELAVGEAVQRSVVPSTVVMDRCRLADRTADVVARTVDNGDAASSEPVSVDAPAPLTATPASGTLDVPAHQGGSLVVHLTAPRADTPTGTYQLTVHIGQTTVRVPVRVPETCTEPPAYATSFHPGTPPENAVDGDIATIWHSEYQPVTPLPQSITLNLGATKNVTNLTYQPRFDGNLNGTILSYQVSVSTDGATFTTVASGDWAGDARLKTATFPAVDARYVRLTGTKGYGGEFVSAAEVTAG</sequence>
<dbReference type="AlphaFoldDB" id="A0A8J3JDR6"/>
<comment type="caution">
    <text evidence="3">The sequence shown here is derived from an EMBL/GenBank/DDBJ whole genome shotgun (WGS) entry which is preliminary data.</text>
</comment>
<evidence type="ECO:0000313" key="4">
    <source>
        <dbReference type="Proteomes" id="UP000612808"/>
    </source>
</evidence>
<evidence type="ECO:0000259" key="2">
    <source>
        <dbReference type="PROSITE" id="PS50022"/>
    </source>
</evidence>
<feature type="signal peptide" evidence="1">
    <location>
        <begin position="1"/>
        <end position="21"/>
    </location>
</feature>
<evidence type="ECO:0000313" key="3">
    <source>
        <dbReference type="EMBL" id="GID14844.1"/>
    </source>
</evidence>
<dbReference type="Pfam" id="PF00754">
    <property type="entry name" value="F5_F8_type_C"/>
    <property type="match status" value="1"/>
</dbReference>
<name>A0A8J3JDR6_9ACTN</name>
<proteinExistence type="predicted"/>
<dbReference type="Gene3D" id="2.60.120.260">
    <property type="entry name" value="Galactose-binding domain-like"/>
    <property type="match status" value="1"/>
</dbReference>
<dbReference type="InterPro" id="IPR008979">
    <property type="entry name" value="Galactose-bd-like_sf"/>
</dbReference>
<dbReference type="SUPFAM" id="SSF49785">
    <property type="entry name" value="Galactose-binding domain-like"/>
    <property type="match status" value="1"/>
</dbReference>
<keyword evidence="1" id="KW-0732">Signal</keyword>
<evidence type="ECO:0000256" key="1">
    <source>
        <dbReference type="SAM" id="SignalP"/>
    </source>
</evidence>
<dbReference type="Proteomes" id="UP000612808">
    <property type="component" value="Unassembled WGS sequence"/>
</dbReference>